<dbReference type="PANTHER" id="PTHR21579">
    <property type="entry name" value="PROTEIN TINCAR"/>
    <property type="match status" value="1"/>
</dbReference>
<dbReference type="InterPro" id="IPR053291">
    <property type="entry name" value="Ommatidial_diff-associated"/>
</dbReference>
<sequence>MSITGSLVGYENGGDITMVSKKNRSLLNITATSTASSKQCQSLNSSISHSSVYVTNAGSLRRQTHAADINPGKHRRRRLHLNTLWSIWYGILMTLLQGYLIVQGTHRYIGLSALSWKYEKPTTELDIQIVFCGLVILFLPLLLASALFRVGNLANDGMKLASGTKLWHGSSSSNHDGLEEEAFEGTLRSLWIHGGPTSAFIHIITAICLLLPRLLLEAKVIENGLLPRGNVQFN</sequence>
<evidence type="ECO:0000313" key="2">
    <source>
        <dbReference type="Proteomes" id="UP000076408"/>
    </source>
</evidence>
<keyword evidence="2" id="KW-1185">Reference proteome</keyword>
<reference evidence="2" key="1">
    <citation type="journal article" date="2014" name="Genome Biol.">
        <title>Genome analysis of a major urban malaria vector mosquito, Anopheles stephensi.</title>
        <authorList>
            <person name="Jiang X."/>
            <person name="Peery A."/>
            <person name="Hall A.B."/>
            <person name="Sharma A."/>
            <person name="Chen X.G."/>
            <person name="Waterhouse R.M."/>
            <person name="Komissarov A."/>
            <person name="Riehle M.M."/>
            <person name="Shouche Y."/>
            <person name="Sharakhova M.V."/>
            <person name="Lawson D."/>
            <person name="Pakpour N."/>
            <person name="Arensburger P."/>
            <person name="Davidson V.L."/>
            <person name="Eiglmeier K."/>
            <person name="Emrich S."/>
            <person name="George P."/>
            <person name="Kennedy R.C."/>
            <person name="Mane S.P."/>
            <person name="Maslen G."/>
            <person name="Oringanje C."/>
            <person name="Qi Y."/>
            <person name="Settlage R."/>
            <person name="Tojo M."/>
            <person name="Tubio J.M."/>
            <person name="Unger M.F."/>
            <person name="Wang B."/>
            <person name="Vernick K.D."/>
            <person name="Ribeiro J.M."/>
            <person name="James A.A."/>
            <person name="Michel K."/>
            <person name="Riehle M.A."/>
            <person name="Luckhart S."/>
            <person name="Sharakhov I.V."/>
            <person name="Tu Z."/>
        </authorList>
    </citation>
    <scope>NUCLEOTIDE SEQUENCE [LARGE SCALE GENOMIC DNA]</scope>
    <source>
        <strain evidence="2">Indian</strain>
    </source>
</reference>
<organism evidence="1 2">
    <name type="scientific">Anopheles stephensi</name>
    <name type="common">Indo-Pakistan malaria mosquito</name>
    <dbReference type="NCBI Taxonomy" id="30069"/>
    <lineage>
        <taxon>Eukaryota</taxon>
        <taxon>Metazoa</taxon>
        <taxon>Ecdysozoa</taxon>
        <taxon>Arthropoda</taxon>
        <taxon>Hexapoda</taxon>
        <taxon>Insecta</taxon>
        <taxon>Pterygota</taxon>
        <taxon>Neoptera</taxon>
        <taxon>Endopterygota</taxon>
        <taxon>Diptera</taxon>
        <taxon>Nematocera</taxon>
        <taxon>Culicoidea</taxon>
        <taxon>Culicidae</taxon>
        <taxon>Anophelinae</taxon>
        <taxon>Anopheles</taxon>
    </lineage>
</organism>
<name>A0A182Y3Q9_ANOST</name>
<dbReference type="VEuPathDB" id="VectorBase:ASTEI20_045292"/>
<accession>A0A182Y3Q9</accession>
<dbReference type="VEuPathDB" id="VectorBase:ASTEI03095"/>
<dbReference type="OMA" id="CNDYEIT"/>
<dbReference type="PANTHER" id="PTHR21579:SF20">
    <property type="entry name" value="PROTEIN TINCAR"/>
    <property type="match status" value="1"/>
</dbReference>
<dbReference type="EnsemblMetazoa" id="ASTEI03095-RA">
    <property type="protein sequence ID" value="ASTEI03095-PA"/>
    <property type="gene ID" value="ASTEI03095"/>
</dbReference>
<dbReference type="VEuPathDB" id="VectorBase:ASTE006869"/>
<evidence type="ECO:0000313" key="1">
    <source>
        <dbReference type="EnsemblMetazoa" id="ASTEI03095-PA"/>
    </source>
</evidence>
<dbReference type="Proteomes" id="UP000076408">
    <property type="component" value="Unassembled WGS sequence"/>
</dbReference>
<protein>
    <submittedName>
        <fullName evidence="1">Uncharacterized protein</fullName>
    </submittedName>
</protein>
<reference evidence="1" key="2">
    <citation type="submission" date="2020-05" db="UniProtKB">
        <authorList>
            <consortium name="EnsemblMetazoa"/>
        </authorList>
    </citation>
    <scope>IDENTIFICATION</scope>
    <source>
        <strain evidence="1">Indian</strain>
    </source>
</reference>
<proteinExistence type="predicted"/>
<dbReference type="AlphaFoldDB" id="A0A182Y3Q9"/>